<comment type="similarity">
    <text evidence="1">Belongs to the LysR transcriptional regulatory family.</text>
</comment>
<dbReference type="GO" id="GO:0003700">
    <property type="term" value="F:DNA-binding transcription factor activity"/>
    <property type="evidence" value="ECO:0007669"/>
    <property type="project" value="InterPro"/>
</dbReference>
<sequence>MQKSDDIKLDTHTLKVFVAVYELNSVSRAAERFDVNQSTISYCLDKLRSYFGDQLFVKAGRGIIATDRAAFLVPKVRQLLADLEGMADIGQYSPDQNQAPLVVATNATELLPELKQLRSGIWAKAPDLAVKFLELGSRENIENLLEHSTADLVISAGMANYPPTLKYQPLFEDEPRVFYDPKQRGPIQSIEDYAASRHAVLDFGGHKKSTVELALEDQGLSRKVALYVSNAYVMAQMMKGTALVATMQQRLLHSAFKGFATSPVPFRMPNVVFDLIWHRRYDGTGRNMWLRRQIAQLPRRPALTGAEHAAG</sequence>
<dbReference type="InterPro" id="IPR036388">
    <property type="entry name" value="WH-like_DNA-bd_sf"/>
</dbReference>
<dbReference type="InterPro" id="IPR050389">
    <property type="entry name" value="LysR-type_TF"/>
</dbReference>
<evidence type="ECO:0000313" key="7">
    <source>
        <dbReference type="Proteomes" id="UP000037178"/>
    </source>
</evidence>
<evidence type="ECO:0000256" key="1">
    <source>
        <dbReference type="ARBA" id="ARBA00009437"/>
    </source>
</evidence>
<dbReference type="PANTHER" id="PTHR30118">
    <property type="entry name" value="HTH-TYPE TRANSCRIPTIONAL REGULATOR LEUO-RELATED"/>
    <property type="match status" value="1"/>
</dbReference>
<keyword evidence="3" id="KW-0238">DNA-binding</keyword>
<dbReference type="SUPFAM" id="SSF53850">
    <property type="entry name" value="Periplasmic binding protein-like II"/>
    <property type="match status" value="1"/>
</dbReference>
<keyword evidence="2" id="KW-0805">Transcription regulation</keyword>
<dbReference type="OrthoDB" id="9774011at2"/>
<dbReference type="GO" id="GO:0003677">
    <property type="term" value="F:DNA binding"/>
    <property type="evidence" value="ECO:0007669"/>
    <property type="project" value="UniProtKB-KW"/>
</dbReference>
<dbReference type="InterPro" id="IPR005119">
    <property type="entry name" value="LysR_subst-bd"/>
</dbReference>
<evidence type="ECO:0000256" key="2">
    <source>
        <dbReference type="ARBA" id="ARBA00023015"/>
    </source>
</evidence>
<dbReference type="CDD" id="cd08417">
    <property type="entry name" value="PBP2_Nitroaromatics_like"/>
    <property type="match status" value="1"/>
</dbReference>
<dbReference type="STRING" id="1675527.AIOL_002993"/>
<keyword evidence="7" id="KW-1185">Reference proteome</keyword>
<dbReference type="AlphaFoldDB" id="A0A0J9GWV8"/>
<dbReference type="SUPFAM" id="SSF46785">
    <property type="entry name" value="Winged helix' DNA-binding domain"/>
    <property type="match status" value="1"/>
</dbReference>
<feature type="domain" description="HTH lysR-type" evidence="5">
    <location>
        <begin position="9"/>
        <end position="66"/>
    </location>
</feature>
<dbReference type="InterPro" id="IPR036390">
    <property type="entry name" value="WH_DNA-bd_sf"/>
</dbReference>
<comment type="caution">
    <text evidence="6">The sequence shown here is derived from an EMBL/GenBank/DDBJ whole genome shotgun (WGS) entry which is preliminary data.</text>
</comment>
<dbReference type="InterPro" id="IPR037402">
    <property type="entry name" value="YidZ_PBP2"/>
</dbReference>
<accession>A0A0J9GWV8</accession>
<organism evidence="6 7">
    <name type="scientific">Candidatus Rhodobacter oscarellae</name>
    <dbReference type="NCBI Taxonomy" id="1675527"/>
    <lineage>
        <taxon>Bacteria</taxon>
        <taxon>Pseudomonadati</taxon>
        <taxon>Pseudomonadota</taxon>
        <taxon>Alphaproteobacteria</taxon>
        <taxon>Rhodobacterales</taxon>
        <taxon>Rhodobacter group</taxon>
        <taxon>Rhodobacter</taxon>
    </lineage>
</organism>
<reference evidence="6 7" key="1">
    <citation type="submission" date="2015-06" db="EMBL/GenBank/DDBJ databases">
        <title>Draft genome sequence of an Alphaproteobacteria species associated to the Mediterranean sponge Oscarella lobularis.</title>
        <authorList>
            <person name="Jourda C."/>
            <person name="Santini S."/>
            <person name="Claverie J.-M."/>
        </authorList>
    </citation>
    <scope>NUCLEOTIDE SEQUENCE [LARGE SCALE GENOMIC DNA]</scope>
    <source>
        <strain evidence="6">IGS</strain>
    </source>
</reference>
<dbReference type="Gene3D" id="3.40.190.10">
    <property type="entry name" value="Periplasmic binding protein-like II"/>
    <property type="match status" value="2"/>
</dbReference>
<keyword evidence="4" id="KW-0804">Transcription</keyword>
<name>A0A0J9GWV8_9RHOB</name>
<dbReference type="Proteomes" id="UP000037178">
    <property type="component" value="Unassembled WGS sequence"/>
</dbReference>
<dbReference type="PANTHER" id="PTHR30118:SF15">
    <property type="entry name" value="TRANSCRIPTIONAL REGULATORY PROTEIN"/>
    <property type="match status" value="1"/>
</dbReference>
<dbReference type="Pfam" id="PF00126">
    <property type="entry name" value="HTH_1"/>
    <property type="match status" value="1"/>
</dbReference>
<dbReference type="PATRIC" id="fig|1675527.3.peg.3132"/>
<gene>
    <name evidence="6" type="ORF">AIOL_002993</name>
</gene>
<dbReference type="Gene3D" id="1.10.10.10">
    <property type="entry name" value="Winged helix-like DNA-binding domain superfamily/Winged helix DNA-binding domain"/>
    <property type="match status" value="1"/>
</dbReference>
<evidence type="ECO:0000256" key="4">
    <source>
        <dbReference type="ARBA" id="ARBA00023163"/>
    </source>
</evidence>
<evidence type="ECO:0000256" key="3">
    <source>
        <dbReference type="ARBA" id="ARBA00023125"/>
    </source>
</evidence>
<evidence type="ECO:0000259" key="5">
    <source>
        <dbReference type="PROSITE" id="PS50931"/>
    </source>
</evidence>
<dbReference type="EMBL" id="LFTY01000002">
    <property type="protein sequence ID" value="KMW58023.1"/>
    <property type="molecule type" value="Genomic_DNA"/>
</dbReference>
<dbReference type="InterPro" id="IPR000847">
    <property type="entry name" value="LysR_HTH_N"/>
</dbReference>
<protein>
    <submittedName>
        <fullName evidence="6">Transcriptional regulator, LysR family</fullName>
    </submittedName>
</protein>
<proteinExistence type="inferred from homology"/>
<evidence type="ECO:0000313" key="6">
    <source>
        <dbReference type="EMBL" id="KMW58023.1"/>
    </source>
</evidence>
<dbReference type="PROSITE" id="PS50931">
    <property type="entry name" value="HTH_LYSR"/>
    <property type="match status" value="1"/>
</dbReference>
<dbReference type="Pfam" id="PF03466">
    <property type="entry name" value="LysR_substrate"/>
    <property type="match status" value="1"/>
</dbReference>
<dbReference type="RefSeq" id="WP_049643678.1">
    <property type="nucleotide sequence ID" value="NZ_LFTY01000002.1"/>
</dbReference>